<dbReference type="AlphaFoldDB" id="A0A3Q0JGK2"/>
<dbReference type="SUPFAM" id="SSF57997">
    <property type="entry name" value="Tropomyosin"/>
    <property type="match status" value="1"/>
</dbReference>
<feature type="compositionally biased region" description="Basic and acidic residues" evidence="1">
    <location>
        <begin position="174"/>
        <end position="191"/>
    </location>
</feature>
<feature type="region of interest" description="Disordered" evidence="1">
    <location>
        <begin position="174"/>
        <end position="206"/>
    </location>
</feature>
<gene>
    <name evidence="3" type="primary">LOC103520797</name>
</gene>
<evidence type="ECO:0000256" key="1">
    <source>
        <dbReference type="SAM" id="MobiDB-lite"/>
    </source>
</evidence>
<proteinExistence type="predicted"/>
<dbReference type="RefSeq" id="XP_026687576.1">
    <property type="nucleotide sequence ID" value="XM_026831775.1"/>
</dbReference>
<name>A0A3Q0JGK2_DIACI</name>
<dbReference type="Proteomes" id="UP000079169">
    <property type="component" value="Unplaced"/>
</dbReference>
<dbReference type="Gene3D" id="1.20.5.340">
    <property type="match status" value="1"/>
</dbReference>
<dbReference type="PaxDb" id="121845-A0A3Q0JGK2"/>
<evidence type="ECO:0000313" key="3">
    <source>
        <dbReference type="RefSeq" id="XP_026687576.1"/>
    </source>
</evidence>
<reference evidence="3" key="1">
    <citation type="submission" date="2025-08" db="UniProtKB">
        <authorList>
            <consortium name="RefSeq"/>
        </authorList>
    </citation>
    <scope>IDENTIFICATION</scope>
</reference>
<dbReference type="KEGG" id="dci:103520797"/>
<keyword evidence="2" id="KW-1185">Reference proteome</keyword>
<evidence type="ECO:0000313" key="2">
    <source>
        <dbReference type="Proteomes" id="UP000079169"/>
    </source>
</evidence>
<protein>
    <submittedName>
        <fullName evidence="3">Desmin-like</fullName>
    </submittedName>
</protein>
<accession>A0A3Q0JGK2</accession>
<sequence>MSSSGLQQNSSEVSQVFRFNVPRFKFTVEHQNLKTELSDKEDLIVQTAKAMESLEKGHETRMTELRRMHDAQVRQLQSKIEQLEVDVTYSRFKQEASNARSTNDAAATTVKNLEAQVSNLESKLSDSAQVIGNLESELCTSRATIVTLESRLEDLEGELSSRNTRLGEVYAETRRVEDEKRKAEEEVRSLKSELSQMERNLRHVAD</sequence>
<dbReference type="GeneID" id="103520797"/>
<organism evidence="2 3">
    <name type="scientific">Diaphorina citri</name>
    <name type="common">Asian citrus psyllid</name>
    <dbReference type="NCBI Taxonomy" id="121845"/>
    <lineage>
        <taxon>Eukaryota</taxon>
        <taxon>Metazoa</taxon>
        <taxon>Ecdysozoa</taxon>
        <taxon>Arthropoda</taxon>
        <taxon>Hexapoda</taxon>
        <taxon>Insecta</taxon>
        <taxon>Pterygota</taxon>
        <taxon>Neoptera</taxon>
        <taxon>Paraneoptera</taxon>
        <taxon>Hemiptera</taxon>
        <taxon>Sternorrhyncha</taxon>
        <taxon>Psylloidea</taxon>
        <taxon>Psyllidae</taxon>
        <taxon>Diaphorininae</taxon>
        <taxon>Diaphorina</taxon>
    </lineage>
</organism>